<gene>
    <name evidence="1" type="ORF">GCM10010365_58770</name>
</gene>
<keyword evidence="2" id="KW-1185">Reference proteome</keyword>
<sequence>MSNTYPIEITDEVRQSMGTARRQGLQRDLRTLAASIRGLRISVWTSF</sequence>
<dbReference type="AlphaFoldDB" id="A0A918Q269"/>
<dbReference type="Proteomes" id="UP000622166">
    <property type="component" value="Unassembled WGS sequence"/>
</dbReference>
<protein>
    <submittedName>
        <fullName evidence="1">Uncharacterized protein</fullName>
    </submittedName>
</protein>
<dbReference type="EMBL" id="BMVW01000014">
    <property type="protein sequence ID" value="GGZ30462.1"/>
    <property type="molecule type" value="Genomic_DNA"/>
</dbReference>
<proteinExistence type="predicted"/>
<reference evidence="1" key="2">
    <citation type="submission" date="2020-09" db="EMBL/GenBank/DDBJ databases">
        <authorList>
            <person name="Sun Q."/>
            <person name="Ohkuma M."/>
        </authorList>
    </citation>
    <scope>NUCLEOTIDE SEQUENCE</scope>
    <source>
        <strain evidence="1">JCM 4815</strain>
    </source>
</reference>
<organism evidence="1 2">
    <name type="scientific">Streptomyces poonensis</name>
    <dbReference type="NCBI Taxonomy" id="68255"/>
    <lineage>
        <taxon>Bacteria</taxon>
        <taxon>Bacillati</taxon>
        <taxon>Actinomycetota</taxon>
        <taxon>Actinomycetes</taxon>
        <taxon>Kitasatosporales</taxon>
        <taxon>Streptomycetaceae</taxon>
        <taxon>Streptomyces</taxon>
    </lineage>
</organism>
<name>A0A918Q269_9ACTN</name>
<accession>A0A918Q269</accession>
<reference evidence="1" key="1">
    <citation type="journal article" date="2014" name="Int. J. Syst. Evol. Microbiol.">
        <title>Complete genome sequence of Corynebacterium casei LMG S-19264T (=DSM 44701T), isolated from a smear-ripened cheese.</title>
        <authorList>
            <consortium name="US DOE Joint Genome Institute (JGI-PGF)"/>
            <person name="Walter F."/>
            <person name="Albersmeier A."/>
            <person name="Kalinowski J."/>
            <person name="Ruckert C."/>
        </authorList>
    </citation>
    <scope>NUCLEOTIDE SEQUENCE</scope>
    <source>
        <strain evidence="1">JCM 4815</strain>
    </source>
</reference>
<evidence type="ECO:0000313" key="1">
    <source>
        <dbReference type="EMBL" id="GGZ30462.1"/>
    </source>
</evidence>
<comment type="caution">
    <text evidence="1">The sequence shown here is derived from an EMBL/GenBank/DDBJ whole genome shotgun (WGS) entry which is preliminary data.</text>
</comment>
<dbReference type="RefSeq" id="WP_189864263.1">
    <property type="nucleotide sequence ID" value="NZ_BMVW01000014.1"/>
</dbReference>
<evidence type="ECO:0000313" key="2">
    <source>
        <dbReference type="Proteomes" id="UP000622166"/>
    </source>
</evidence>